<evidence type="ECO:0008006" key="4">
    <source>
        <dbReference type="Google" id="ProtNLM"/>
    </source>
</evidence>
<evidence type="ECO:0000313" key="3">
    <source>
        <dbReference type="Proteomes" id="UP001590950"/>
    </source>
</evidence>
<keyword evidence="1" id="KW-0472">Membrane</keyword>
<dbReference type="EMBL" id="JBEFKJ010000008">
    <property type="protein sequence ID" value="KAL2045018.1"/>
    <property type="molecule type" value="Genomic_DNA"/>
</dbReference>
<evidence type="ECO:0000313" key="2">
    <source>
        <dbReference type="EMBL" id="KAL2045018.1"/>
    </source>
</evidence>
<reference evidence="2 3" key="1">
    <citation type="submission" date="2024-09" db="EMBL/GenBank/DDBJ databases">
        <title>Rethinking Asexuality: The Enigmatic Case of Functional Sexual Genes in Lepraria (Stereocaulaceae).</title>
        <authorList>
            <person name="Doellman M."/>
            <person name="Sun Y."/>
            <person name="Barcenas-Pena A."/>
            <person name="Lumbsch H.T."/>
            <person name="Grewe F."/>
        </authorList>
    </citation>
    <scope>NUCLEOTIDE SEQUENCE [LARGE SCALE GENOMIC DNA]</scope>
    <source>
        <strain evidence="2 3">Mercado 3170</strain>
    </source>
</reference>
<gene>
    <name evidence="2" type="ORF">N7G274_002793</name>
</gene>
<organism evidence="2 3">
    <name type="scientific">Stereocaulon virgatum</name>
    <dbReference type="NCBI Taxonomy" id="373712"/>
    <lineage>
        <taxon>Eukaryota</taxon>
        <taxon>Fungi</taxon>
        <taxon>Dikarya</taxon>
        <taxon>Ascomycota</taxon>
        <taxon>Pezizomycotina</taxon>
        <taxon>Lecanoromycetes</taxon>
        <taxon>OSLEUM clade</taxon>
        <taxon>Lecanoromycetidae</taxon>
        <taxon>Lecanorales</taxon>
        <taxon>Lecanorineae</taxon>
        <taxon>Stereocaulaceae</taxon>
        <taxon>Stereocaulon</taxon>
    </lineage>
</organism>
<proteinExistence type="predicted"/>
<name>A0ABR4AIU5_9LECA</name>
<keyword evidence="1" id="KW-1133">Transmembrane helix</keyword>
<sequence>MAGQRMLQGCIRLSSVLLLALLGFHGIDLYNAVVVLEVFQLMPHGHQFLKGLQIMGQVGIVYYIWSMIVMLPACFANGLALVLIGLGDLALALPLLFGVIYQSEYLPHSRSDCQYAATWKNASGNSNFFQVASNISFFATTPQVVCQDCFRFWVVGISIM</sequence>
<dbReference type="Proteomes" id="UP001590950">
    <property type="component" value="Unassembled WGS sequence"/>
</dbReference>
<protein>
    <recommendedName>
        <fullName evidence="4">Amino acid transporter transmembrane domain-containing protein</fullName>
    </recommendedName>
</protein>
<keyword evidence="3" id="KW-1185">Reference proteome</keyword>
<comment type="caution">
    <text evidence="2">The sequence shown here is derived from an EMBL/GenBank/DDBJ whole genome shotgun (WGS) entry which is preliminary data.</text>
</comment>
<accession>A0ABR4AIU5</accession>
<feature type="transmembrane region" description="Helical" evidence="1">
    <location>
        <begin position="51"/>
        <end position="73"/>
    </location>
</feature>
<feature type="transmembrane region" description="Helical" evidence="1">
    <location>
        <begin position="79"/>
        <end position="101"/>
    </location>
</feature>
<evidence type="ECO:0000256" key="1">
    <source>
        <dbReference type="SAM" id="Phobius"/>
    </source>
</evidence>
<feature type="transmembrane region" description="Helical" evidence="1">
    <location>
        <begin position="16"/>
        <end position="39"/>
    </location>
</feature>
<keyword evidence="1" id="KW-0812">Transmembrane</keyword>